<feature type="coiled-coil region" evidence="1">
    <location>
        <begin position="83"/>
        <end position="138"/>
    </location>
</feature>
<protein>
    <submittedName>
        <fullName evidence="2">Uncharacterized protein</fullName>
    </submittedName>
</protein>
<evidence type="ECO:0000256" key="1">
    <source>
        <dbReference type="SAM" id="Coils"/>
    </source>
</evidence>
<comment type="caution">
    <text evidence="2">The sequence shown here is derived from an EMBL/GenBank/DDBJ whole genome shotgun (WGS) entry which is preliminary data.</text>
</comment>
<dbReference type="EMBL" id="MVIL01000414">
    <property type="protein sequence ID" value="ORB76866.1"/>
    <property type="molecule type" value="Genomic_DNA"/>
</dbReference>
<proteinExistence type="predicted"/>
<reference evidence="2 3" key="1">
    <citation type="submission" date="2017-02" db="EMBL/GenBank/DDBJ databases">
        <title>The new phylogeny of genus Mycobacterium.</title>
        <authorList>
            <person name="Tortoli E."/>
            <person name="Trovato A."/>
            <person name="Cirillo D.M."/>
        </authorList>
    </citation>
    <scope>NUCLEOTIDE SEQUENCE [LARGE SCALE GENOMIC DNA]</scope>
    <source>
        <strain evidence="2 3">CCUG 56329</strain>
    </source>
</reference>
<feature type="non-terminal residue" evidence="2">
    <location>
        <position position="149"/>
    </location>
</feature>
<gene>
    <name evidence="2" type="ORF">BST46_27715</name>
</gene>
<keyword evidence="1" id="KW-0175">Coiled coil</keyword>
<sequence>MGAVGMQIIHAGSSAQTAETKAYEDGHAYHSVARLGLEPPINAAFRVGAMATNLVGWFGKGGAETEATAGSLTTTKVLIAIEVAAAEAIIAAKESEIAALQATSLRPEIRERRIQQLRNEIQQTINEAKRDIEALYNGLYTPTTPAPLG</sequence>
<dbReference type="Proteomes" id="UP000192847">
    <property type="component" value="Unassembled WGS sequence"/>
</dbReference>
<keyword evidence="3" id="KW-1185">Reference proteome</keyword>
<name>A0ABX3TDJ1_9MYCO</name>
<evidence type="ECO:0000313" key="2">
    <source>
        <dbReference type="EMBL" id="ORB76866.1"/>
    </source>
</evidence>
<accession>A0ABX3TDJ1</accession>
<evidence type="ECO:0000313" key="3">
    <source>
        <dbReference type="Proteomes" id="UP000192847"/>
    </source>
</evidence>
<organism evidence="2 3">
    <name type="scientific">Mycobacterium timonense</name>
    <dbReference type="NCBI Taxonomy" id="701043"/>
    <lineage>
        <taxon>Bacteria</taxon>
        <taxon>Bacillati</taxon>
        <taxon>Actinomycetota</taxon>
        <taxon>Actinomycetes</taxon>
        <taxon>Mycobacteriales</taxon>
        <taxon>Mycobacteriaceae</taxon>
        <taxon>Mycobacterium</taxon>
        <taxon>Mycobacterium avium complex (MAC)</taxon>
    </lineage>
</organism>